<evidence type="ECO:0000313" key="5">
    <source>
        <dbReference type="EMBL" id="MDT9000789.1"/>
    </source>
</evidence>
<gene>
    <name evidence="5" type="ORF">RQP53_16045</name>
</gene>
<dbReference type="SUPFAM" id="SSF109604">
    <property type="entry name" value="HD-domain/PDEase-like"/>
    <property type="match status" value="1"/>
</dbReference>
<dbReference type="InterPro" id="IPR003607">
    <property type="entry name" value="HD/PDEase_dom"/>
</dbReference>
<dbReference type="CDD" id="cd17551">
    <property type="entry name" value="REC_RpfG-like"/>
    <property type="match status" value="1"/>
</dbReference>
<dbReference type="CDD" id="cd00077">
    <property type="entry name" value="HDc"/>
    <property type="match status" value="1"/>
</dbReference>
<dbReference type="Pfam" id="PF13487">
    <property type="entry name" value="HD_5"/>
    <property type="match status" value="1"/>
</dbReference>
<evidence type="ECO:0000259" key="3">
    <source>
        <dbReference type="PROSITE" id="PS51831"/>
    </source>
</evidence>
<evidence type="ECO:0000259" key="2">
    <source>
        <dbReference type="PROSITE" id="PS50110"/>
    </source>
</evidence>
<sequence length="364" mass="40820">MKIIIIDDNQINLTLLKVICRQLPGTESLEFLDPRAALAWCQSHEPDLVVVDYQMPEMDGVAFIKALRATPGRQETPLLMITANHERELRYEALNAGASDFLTKPVDRMEFLARARNMLALRQGQKALAGRAEWLAQEVEKATQTILERERDTIFRLSRAAEYRDPETGAHVMRMAHYSRLIAANLGAPADFQDLLFQAAPMHDIGKVGTPDHILLKPGRLTPEEMTVMRQHASIGYEILRDSPSPFLQLAATVAHSHHEKFDGSGYPQGLRGLQIPLAGRIVAVADVFDALTSARPYKQAWTMEAARDFLLQHSGGHFDAGCVKAFLQDWAAVLDVRERFEDDPEDIAYRKLHAAPTRPMPLD</sequence>
<dbReference type="PROSITE" id="PS50110">
    <property type="entry name" value="RESPONSE_REGULATORY"/>
    <property type="match status" value="1"/>
</dbReference>
<keyword evidence="1" id="KW-0597">Phosphoprotein</keyword>
<feature type="domain" description="HD-GYP" evidence="4">
    <location>
        <begin position="146"/>
        <end position="343"/>
    </location>
</feature>
<evidence type="ECO:0000313" key="6">
    <source>
        <dbReference type="Proteomes" id="UP001246372"/>
    </source>
</evidence>
<dbReference type="PANTHER" id="PTHR45228:SF1">
    <property type="entry name" value="CYCLIC DI-GMP PHOSPHODIESTERASE TM_0186"/>
    <property type="match status" value="1"/>
</dbReference>
<dbReference type="InterPro" id="IPR011006">
    <property type="entry name" value="CheY-like_superfamily"/>
</dbReference>
<dbReference type="PROSITE" id="PS51831">
    <property type="entry name" value="HD"/>
    <property type="match status" value="1"/>
</dbReference>
<dbReference type="Pfam" id="PF00072">
    <property type="entry name" value="Response_reg"/>
    <property type="match status" value="1"/>
</dbReference>
<dbReference type="Proteomes" id="UP001246372">
    <property type="component" value="Unassembled WGS sequence"/>
</dbReference>
<proteinExistence type="predicted"/>
<dbReference type="InterPro" id="IPR052020">
    <property type="entry name" value="Cyclic_di-GMP/3'3'-cGAMP_PDE"/>
</dbReference>
<evidence type="ECO:0000256" key="1">
    <source>
        <dbReference type="PROSITE-ProRule" id="PRU00169"/>
    </source>
</evidence>
<feature type="domain" description="HD" evidence="3">
    <location>
        <begin position="168"/>
        <end position="292"/>
    </location>
</feature>
<dbReference type="Gene3D" id="1.10.3210.10">
    <property type="entry name" value="Hypothetical protein af1432"/>
    <property type="match status" value="1"/>
</dbReference>
<feature type="modified residue" description="4-aspartylphosphate" evidence="1">
    <location>
        <position position="52"/>
    </location>
</feature>
<dbReference type="SMART" id="SM00448">
    <property type="entry name" value="REC"/>
    <property type="match status" value="1"/>
</dbReference>
<dbReference type="PROSITE" id="PS51832">
    <property type="entry name" value="HD_GYP"/>
    <property type="match status" value="1"/>
</dbReference>
<dbReference type="SUPFAM" id="SSF52172">
    <property type="entry name" value="CheY-like"/>
    <property type="match status" value="1"/>
</dbReference>
<feature type="domain" description="Response regulatory" evidence="2">
    <location>
        <begin position="2"/>
        <end position="119"/>
    </location>
</feature>
<comment type="caution">
    <text evidence="5">The sequence shown here is derived from an EMBL/GenBank/DDBJ whole genome shotgun (WGS) entry which is preliminary data.</text>
</comment>
<protein>
    <submittedName>
        <fullName evidence="5">Response regulator</fullName>
    </submittedName>
</protein>
<reference evidence="5" key="1">
    <citation type="submission" date="2023-09" db="EMBL/GenBank/DDBJ databases">
        <title>Paucibacter sp. APW11 Genome sequencing and assembly.</title>
        <authorList>
            <person name="Kim I."/>
        </authorList>
    </citation>
    <scope>NUCLEOTIDE SEQUENCE</scope>
    <source>
        <strain evidence="5">APW11</strain>
    </source>
</reference>
<dbReference type="RefSeq" id="WP_315651671.1">
    <property type="nucleotide sequence ID" value="NZ_JAVXZY010000006.1"/>
</dbReference>
<name>A0ABU3PE21_9BURK</name>
<dbReference type="InterPro" id="IPR006674">
    <property type="entry name" value="HD_domain"/>
</dbReference>
<dbReference type="InterPro" id="IPR037522">
    <property type="entry name" value="HD_GYP_dom"/>
</dbReference>
<evidence type="ECO:0000259" key="4">
    <source>
        <dbReference type="PROSITE" id="PS51832"/>
    </source>
</evidence>
<keyword evidence="6" id="KW-1185">Reference proteome</keyword>
<dbReference type="InterPro" id="IPR001789">
    <property type="entry name" value="Sig_transdc_resp-reg_receiver"/>
</dbReference>
<dbReference type="Gene3D" id="3.40.50.2300">
    <property type="match status" value="1"/>
</dbReference>
<dbReference type="PANTHER" id="PTHR45228">
    <property type="entry name" value="CYCLIC DI-GMP PHOSPHODIESTERASE TM_0186-RELATED"/>
    <property type="match status" value="1"/>
</dbReference>
<accession>A0ABU3PE21</accession>
<dbReference type="SMART" id="SM00471">
    <property type="entry name" value="HDc"/>
    <property type="match status" value="1"/>
</dbReference>
<organism evidence="5 6">
    <name type="scientific">Roseateles aquae</name>
    <dbReference type="NCBI Taxonomy" id="3077235"/>
    <lineage>
        <taxon>Bacteria</taxon>
        <taxon>Pseudomonadati</taxon>
        <taxon>Pseudomonadota</taxon>
        <taxon>Betaproteobacteria</taxon>
        <taxon>Burkholderiales</taxon>
        <taxon>Sphaerotilaceae</taxon>
        <taxon>Roseateles</taxon>
    </lineage>
</organism>
<dbReference type="EMBL" id="JAVXZY010000006">
    <property type="protein sequence ID" value="MDT9000789.1"/>
    <property type="molecule type" value="Genomic_DNA"/>
</dbReference>